<proteinExistence type="predicted"/>
<dbReference type="PROSITE" id="PS50943">
    <property type="entry name" value="HTH_CROC1"/>
    <property type="match status" value="1"/>
</dbReference>
<sequence length="153" mass="17795">MSEIGQRIKQRRKQLNISADDVARLLKISRSTVFRYENGRIRKVPADILEKLAEILLTTPAYLIGSLDYYIDNTAKDIEQDNNFKFEDNILLKETAYNYHTDKLYQSTDKNILSDDNIKIAAMAEIYLSLNAEEKKKVYDFFIDISKHPKLGK</sequence>
<dbReference type="Pfam" id="PF01381">
    <property type="entry name" value="HTH_3"/>
    <property type="match status" value="1"/>
</dbReference>
<comment type="caution">
    <text evidence="2">The sequence shown here is derived from an EMBL/GenBank/DDBJ whole genome shotgun (WGS) entry which is preliminary data.</text>
</comment>
<feature type="domain" description="HTH cro/C1-type" evidence="1">
    <location>
        <begin position="8"/>
        <end position="63"/>
    </location>
</feature>
<gene>
    <name evidence="2" type="ORF">BXY41_108247</name>
</gene>
<dbReference type="AlphaFoldDB" id="A0A2S6HR64"/>
<dbReference type="SUPFAM" id="SSF47413">
    <property type="entry name" value="lambda repressor-like DNA-binding domains"/>
    <property type="match status" value="1"/>
</dbReference>
<reference evidence="2 3" key="1">
    <citation type="submission" date="2018-02" db="EMBL/GenBank/DDBJ databases">
        <title>Genomic Encyclopedia of Archaeal and Bacterial Type Strains, Phase II (KMG-II): from individual species to whole genera.</title>
        <authorList>
            <person name="Goeker M."/>
        </authorList>
    </citation>
    <scope>NUCLEOTIDE SEQUENCE [LARGE SCALE GENOMIC DNA]</scope>
    <source>
        <strain evidence="2 3">DSM 3808</strain>
    </source>
</reference>
<dbReference type="Gene3D" id="1.10.260.40">
    <property type="entry name" value="lambda repressor-like DNA-binding domains"/>
    <property type="match status" value="1"/>
</dbReference>
<dbReference type="CDD" id="cd00093">
    <property type="entry name" value="HTH_XRE"/>
    <property type="match status" value="1"/>
</dbReference>
<name>A0A2S6HR64_9FIRM</name>
<dbReference type="EMBL" id="PTJA01000008">
    <property type="protein sequence ID" value="PPK80022.1"/>
    <property type="molecule type" value="Genomic_DNA"/>
</dbReference>
<dbReference type="InterPro" id="IPR001387">
    <property type="entry name" value="Cro/C1-type_HTH"/>
</dbReference>
<evidence type="ECO:0000259" key="1">
    <source>
        <dbReference type="PROSITE" id="PS50943"/>
    </source>
</evidence>
<evidence type="ECO:0000313" key="3">
    <source>
        <dbReference type="Proteomes" id="UP000237749"/>
    </source>
</evidence>
<protein>
    <submittedName>
        <fullName evidence="2">Helix-turn-helix protein</fullName>
    </submittedName>
</protein>
<dbReference type="RefSeq" id="WP_104437907.1">
    <property type="nucleotide sequence ID" value="NZ_PTJA01000008.1"/>
</dbReference>
<keyword evidence="3" id="KW-1185">Reference proteome</keyword>
<dbReference type="SMART" id="SM00530">
    <property type="entry name" value="HTH_XRE"/>
    <property type="match status" value="1"/>
</dbReference>
<evidence type="ECO:0000313" key="2">
    <source>
        <dbReference type="EMBL" id="PPK80022.1"/>
    </source>
</evidence>
<accession>A0A2S6HR64</accession>
<dbReference type="GO" id="GO:0003677">
    <property type="term" value="F:DNA binding"/>
    <property type="evidence" value="ECO:0007669"/>
    <property type="project" value="InterPro"/>
</dbReference>
<dbReference type="OrthoDB" id="1029660at2"/>
<organism evidence="2 3">
    <name type="scientific">Lacrimispora xylanisolvens</name>
    <dbReference type="NCBI Taxonomy" id="384636"/>
    <lineage>
        <taxon>Bacteria</taxon>
        <taxon>Bacillati</taxon>
        <taxon>Bacillota</taxon>
        <taxon>Clostridia</taxon>
        <taxon>Lachnospirales</taxon>
        <taxon>Lachnospiraceae</taxon>
        <taxon>Lacrimispora</taxon>
    </lineage>
</organism>
<dbReference type="Proteomes" id="UP000237749">
    <property type="component" value="Unassembled WGS sequence"/>
</dbReference>
<dbReference type="InterPro" id="IPR010982">
    <property type="entry name" value="Lambda_DNA-bd_dom_sf"/>
</dbReference>